<evidence type="ECO:0000259" key="1">
    <source>
        <dbReference type="Pfam" id="PF09883"/>
    </source>
</evidence>
<dbReference type="InterPro" id="IPR056757">
    <property type="entry name" value="DUF2110_C"/>
</dbReference>
<feature type="domain" description="DUF2110" evidence="2">
    <location>
        <begin position="8"/>
        <end position="77"/>
    </location>
</feature>
<dbReference type="Pfam" id="PF24873">
    <property type="entry name" value="DUF2110_C"/>
    <property type="match status" value="1"/>
</dbReference>
<dbReference type="HOGENOM" id="CLU_082927_0_0_2"/>
<dbReference type="AlphaFoldDB" id="A0A0E3QKR3"/>
<dbReference type="Proteomes" id="UP000033038">
    <property type="component" value="Chromosome"/>
</dbReference>
<reference evidence="4 5" key="1">
    <citation type="submission" date="2014-07" db="EMBL/GenBank/DDBJ databases">
        <title>Methanogenic archaea and the global carbon cycle.</title>
        <authorList>
            <person name="Henriksen J.R."/>
            <person name="Luke J."/>
            <person name="Reinhart S."/>
            <person name="Benedict M.N."/>
            <person name="Youngblut N.D."/>
            <person name="Metcalf M.E."/>
            <person name="Whitaker R.J."/>
            <person name="Metcalf W.W."/>
        </authorList>
    </citation>
    <scope>NUCLEOTIDE SEQUENCE [LARGE SCALE GENOMIC DNA]</scope>
    <source>
        <strain evidence="4 5">Wiesmoor</strain>
    </source>
</reference>
<dbReference type="PATRIC" id="fig|1434109.4.peg.1902"/>
<evidence type="ECO:0008006" key="6">
    <source>
        <dbReference type="Google" id="ProtNLM"/>
    </source>
</evidence>
<gene>
    <name evidence="4" type="ORF">MSBRW_1510</name>
</gene>
<evidence type="ECO:0000259" key="2">
    <source>
        <dbReference type="Pfam" id="PF24872"/>
    </source>
</evidence>
<feature type="domain" description="DUF2110" evidence="1">
    <location>
        <begin position="79"/>
        <end position="162"/>
    </location>
</feature>
<protein>
    <recommendedName>
        <fullName evidence="6">DUF2110 family protein</fullName>
    </recommendedName>
</protein>
<proteinExistence type="predicted"/>
<accession>A0A0E3QKR3</accession>
<dbReference type="Pfam" id="PF09883">
    <property type="entry name" value="DUF2110"/>
    <property type="match status" value="1"/>
</dbReference>
<dbReference type="EMBL" id="CP009526">
    <property type="protein sequence ID" value="AKB50763.1"/>
    <property type="molecule type" value="Genomic_DNA"/>
</dbReference>
<dbReference type="PIRSF" id="PIRSF019322">
    <property type="entry name" value="UCP019322"/>
    <property type="match status" value="1"/>
</dbReference>
<dbReference type="Pfam" id="PF24872">
    <property type="entry name" value="DUF2110_N"/>
    <property type="match status" value="1"/>
</dbReference>
<name>A0A0E3QKR3_METBA</name>
<feature type="domain" description="DUF2110" evidence="3">
    <location>
        <begin position="166"/>
        <end position="232"/>
    </location>
</feature>
<dbReference type="InterPro" id="IPR016757">
    <property type="entry name" value="UCP019322"/>
</dbReference>
<sequence length="236" mass="26247">MVGKNMIKIVTLQHIYGKNRERMAGLLKTLVENELKDLEVKFEISITPENWTEFTLEGEDEEVSANLLTSRYGTPAKKAEPGKIYMGFLQAFGEEAFLVNIGVPVKVETEELKALGSGKPKQLASRFGLIPHLPVEIEIIEANKNLKARFTKKQLDIWWSWIKAATDRVTVNGATRSEIKSAIKKTGHGRDIYEIERLGLLEHAIVCREKTDGPGIVAAIGPRLKSEMGVVIGTAH</sequence>
<dbReference type="KEGG" id="mbw:MSBRW_1510"/>
<dbReference type="InterPro" id="IPR056758">
    <property type="entry name" value="DUF2110_N"/>
</dbReference>
<evidence type="ECO:0000259" key="3">
    <source>
        <dbReference type="Pfam" id="PF24873"/>
    </source>
</evidence>
<evidence type="ECO:0000313" key="4">
    <source>
        <dbReference type="EMBL" id="AKB50763.1"/>
    </source>
</evidence>
<dbReference type="InterPro" id="IPR056756">
    <property type="entry name" value="DUF2110_central"/>
</dbReference>
<evidence type="ECO:0000313" key="5">
    <source>
        <dbReference type="Proteomes" id="UP000033038"/>
    </source>
</evidence>
<organism evidence="4 5">
    <name type="scientific">Methanosarcina barkeri str. Wiesmoor</name>
    <dbReference type="NCBI Taxonomy" id="1434109"/>
    <lineage>
        <taxon>Archaea</taxon>
        <taxon>Methanobacteriati</taxon>
        <taxon>Methanobacteriota</taxon>
        <taxon>Stenosarchaea group</taxon>
        <taxon>Methanomicrobia</taxon>
        <taxon>Methanosarcinales</taxon>
        <taxon>Methanosarcinaceae</taxon>
        <taxon>Methanosarcina</taxon>
    </lineage>
</organism>